<dbReference type="KEGG" id="lab:LA76x_2115"/>
<dbReference type="InterPro" id="IPR002692">
    <property type="entry name" value="S45"/>
</dbReference>
<proteinExistence type="inferred from homology"/>
<dbReference type="InterPro" id="IPR023343">
    <property type="entry name" value="Penicillin_amidase_dom1"/>
</dbReference>
<dbReference type="STRING" id="84531.LA76x_2115"/>
<feature type="binding site" evidence="6">
    <location>
        <position position="200"/>
    </location>
    <ligand>
        <name>Ca(2+)</name>
        <dbReference type="ChEBI" id="CHEBI:29108"/>
    </ligand>
</feature>
<sequence length="827" mass="91617">MARASVKFFALFSSFPLASRFLAIVVVPLLAASVWTWSSLKASLPQTASLQISRGAKAPATIRRDADGMVHIQAASDDDAFFAVGYAQAQDRLWQLELQRRLARGRVSEIFGKDSVDTDVWFRTLGLYESTASAWPALSPQAQRSLTAYTAGINAWIGEGHPLPSEFRVFGIAPERWTERDSLAWIKMFALDLGGNFQRELARYVAQRGLDEAQLKPFFPDYPADAPTTVAALGARDAAPLASIGRLQSQLQRDYGLAVPNTGSNAWVVAGRLTSDGAALLANDPHLGLQIPSLWYPLSIQAPGLKTSGMSLVGLPVVVFGRNERLAWGGTNMMADTQDLFFERVDRGSEHYETGAGWQAFAVREERIEVRADFPRQLREQYAPVALKVRSTRHGPIISDRYGVFDQPVALRWTGLDPGDTSYEAFFRLGYAKDWDGFRQALAFHVAPAMNMVYADREGNIGYLGAGRLPLRKQGEGTLPSPGWDEAYGWSGEVPPAQWPQSYNPSSGYIVTANNKVAGDAYPYFVSHDWASPARARRIEQLLRERIDAGKRLGVADMQRIQADTLDLEAAALIGELRKRLPKGEHAAQAARHLKDWNGDMRADSQAAAIFHAWMRHLRERIYADRLQGNWGETQGEDILDGLVEGVGLDQLTALLRTDAAGWCDRPATAARETCDQALAASQERALWELYKLKGDWSMDSWRWGEVQHTVYRHTPFSQWKPFDKLFERRVGNGGSPNSINVAGATYAGSDGYLQAFGAGFRQVIALRRDAVQHHYMNSTGQSGNVFSPHYDDSVEAFRDVEYRRLEASYDRPAAAHRAGQTTGAAE</sequence>
<keyword evidence="3" id="KW-0865">Zymogen</keyword>
<dbReference type="EMBL" id="CP011129">
    <property type="protein sequence ID" value="ALN80254.1"/>
    <property type="molecule type" value="Genomic_DNA"/>
</dbReference>
<dbReference type="Pfam" id="PF01804">
    <property type="entry name" value="Penicil_amidase"/>
    <property type="match status" value="1"/>
</dbReference>
<keyword evidence="6" id="KW-0106">Calcium</keyword>
<dbReference type="InterPro" id="IPR029055">
    <property type="entry name" value="Ntn_hydrolases_N"/>
</dbReference>
<dbReference type="GO" id="GO:0017000">
    <property type="term" value="P:antibiotic biosynthetic process"/>
    <property type="evidence" value="ECO:0007669"/>
    <property type="project" value="InterPro"/>
</dbReference>
<reference evidence="7 8" key="1">
    <citation type="journal article" date="2015" name="BMC Genomics">
        <title>Comparative genomics and metabolic profiling of the genus Lysobacter.</title>
        <authorList>
            <person name="de Bruijn I."/>
            <person name="Cheng X."/>
            <person name="de Jager V."/>
            <person name="Exposito R.G."/>
            <person name="Watrous J."/>
            <person name="Patel N."/>
            <person name="Postma J."/>
            <person name="Dorrestein P.C."/>
            <person name="Kobayashi D."/>
            <person name="Raaijmakers J.M."/>
        </authorList>
    </citation>
    <scope>NUCLEOTIDE SEQUENCE [LARGE SCALE GENOMIC DNA]</scope>
    <source>
        <strain evidence="7 8">76</strain>
    </source>
</reference>
<dbReference type="GO" id="GO:0016811">
    <property type="term" value="F:hydrolase activity, acting on carbon-nitrogen (but not peptide) bonds, in linear amides"/>
    <property type="evidence" value="ECO:0007669"/>
    <property type="project" value="InterPro"/>
</dbReference>
<dbReference type="Gene3D" id="1.10.1400.10">
    <property type="match status" value="1"/>
</dbReference>
<dbReference type="InterPro" id="IPR043147">
    <property type="entry name" value="Penicillin_amidase_A-knob"/>
</dbReference>
<accession>A0A0S2F9N2</accession>
<organism evidence="7 8">
    <name type="scientific">Lysobacter antibioticus</name>
    <dbReference type="NCBI Taxonomy" id="84531"/>
    <lineage>
        <taxon>Bacteria</taxon>
        <taxon>Pseudomonadati</taxon>
        <taxon>Pseudomonadota</taxon>
        <taxon>Gammaproteobacteria</taxon>
        <taxon>Lysobacterales</taxon>
        <taxon>Lysobacteraceae</taxon>
        <taxon>Lysobacter</taxon>
    </lineage>
</organism>
<protein>
    <submittedName>
        <fullName evidence="7">Penicillin amidase family protein</fullName>
    </submittedName>
</protein>
<dbReference type="AlphaFoldDB" id="A0A0S2F9N2"/>
<dbReference type="eggNOG" id="COG2366">
    <property type="taxonomic scope" value="Bacteria"/>
</dbReference>
<keyword evidence="6" id="KW-0479">Metal-binding</keyword>
<dbReference type="Proteomes" id="UP000060787">
    <property type="component" value="Chromosome"/>
</dbReference>
<dbReference type="Gene3D" id="3.60.20.10">
    <property type="entry name" value="Glutamine Phosphoribosylpyrophosphate, subunit 1, domain 1"/>
    <property type="match status" value="1"/>
</dbReference>
<feature type="binding site" evidence="6">
    <location>
        <position position="339"/>
    </location>
    <ligand>
        <name>Ca(2+)</name>
        <dbReference type="ChEBI" id="CHEBI:29108"/>
    </ligand>
</feature>
<comment type="subunit">
    <text evidence="4">Heterodimer of an alpha subunit and a beta subunit processed from the same precursor.</text>
</comment>
<evidence type="ECO:0000256" key="2">
    <source>
        <dbReference type="ARBA" id="ARBA00022801"/>
    </source>
</evidence>
<evidence type="ECO:0000256" key="5">
    <source>
        <dbReference type="PIRSR" id="PIRSR001227-1"/>
    </source>
</evidence>
<dbReference type="PANTHER" id="PTHR34218">
    <property type="entry name" value="PEPTIDASE S45 PENICILLIN AMIDASE"/>
    <property type="match status" value="1"/>
</dbReference>
<dbReference type="CDD" id="cd03747">
    <property type="entry name" value="Ntn_PGA_like"/>
    <property type="match status" value="1"/>
</dbReference>
<comment type="cofactor">
    <cofactor evidence="6">
        <name>Ca(2+)</name>
        <dbReference type="ChEBI" id="CHEBI:29108"/>
    </cofactor>
    <text evidence="6">Binds 1 Ca(2+) ion per dimer.</text>
</comment>
<dbReference type="PANTHER" id="PTHR34218:SF4">
    <property type="entry name" value="ACYL-HOMOSERINE LACTONE ACYLASE QUIP"/>
    <property type="match status" value="1"/>
</dbReference>
<keyword evidence="2" id="KW-0378">Hydrolase</keyword>
<dbReference type="Gene3D" id="1.10.439.10">
    <property type="entry name" value="Penicillin Amidohydrolase, domain 1"/>
    <property type="match status" value="1"/>
</dbReference>
<name>A0A0S2F9N2_LYSAN</name>
<dbReference type="InterPro" id="IPR043146">
    <property type="entry name" value="Penicillin_amidase_N_B-knob"/>
</dbReference>
<evidence type="ECO:0000256" key="4">
    <source>
        <dbReference type="ARBA" id="ARBA00038735"/>
    </source>
</evidence>
<dbReference type="PATRIC" id="fig|84531.8.peg.2132"/>
<evidence type="ECO:0000256" key="1">
    <source>
        <dbReference type="ARBA" id="ARBA00006586"/>
    </source>
</evidence>
<evidence type="ECO:0000313" key="8">
    <source>
        <dbReference type="Proteomes" id="UP000060787"/>
    </source>
</evidence>
<gene>
    <name evidence="7" type="ORF">LA76x_2115</name>
</gene>
<feature type="binding site" evidence="6">
    <location>
        <position position="336"/>
    </location>
    <ligand>
        <name>Ca(2+)</name>
        <dbReference type="ChEBI" id="CHEBI:29108"/>
    </ligand>
</feature>
<dbReference type="GO" id="GO:0046872">
    <property type="term" value="F:metal ion binding"/>
    <property type="evidence" value="ECO:0007669"/>
    <property type="project" value="UniProtKB-KW"/>
</dbReference>
<dbReference type="Gene3D" id="2.30.120.10">
    <property type="match status" value="1"/>
</dbReference>
<evidence type="ECO:0000313" key="7">
    <source>
        <dbReference type="EMBL" id="ALN80254.1"/>
    </source>
</evidence>
<dbReference type="InterPro" id="IPR014395">
    <property type="entry name" value="Pen/GL7ACA/AHL_acylase"/>
</dbReference>
<dbReference type="SUPFAM" id="SSF56235">
    <property type="entry name" value="N-terminal nucleophile aminohydrolases (Ntn hydrolases)"/>
    <property type="match status" value="1"/>
</dbReference>
<evidence type="ECO:0000256" key="3">
    <source>
        <dbReference type="ARBA" id="ARBA00023145"/>
    </source>
</evidence>
<comment type="similarity">
    <text evidence="1">Belongs to the peptidase S45 family.</text>
</comment>
<evidence type="ECO:0000256" key="6">
    <source>
        <dbReference type="PIRSR" id="PIRSR001227-2"/>
    </source>
</evidence>
<feature type="active site" description="Nucleophile" evidence="5">
    <location>
        <position position="264"/>
    </location>
</feature>
<keyword evidence="8" id="KW-1185">Reference proteome</keyword>
<dbReference type="PIRSF" id="PIRSF001227">
    <property type="entry name" value="Pen_acylase"/>
    <property type="match status" value="1"/>
</dbReference>